<dbReference type="EMBL" id="FQWV01000005">
    <property type="protein sequence ID" value="SHH24609.1"/>
    <property type="molecule type" value="Genomic_DNA"/>
</dbReference>
<dbReference type="STRING" id="43928.SAMN05443636_2161"/>
<organism evidence="1 2">
    <name type="scientific">Halobaculum gomorrense</name>
    <dbReference type="NCBI Taxonomy" id="43928"/>
    <lineage>
        <taxon>Archaea</taxon>
        <taxon>Methanobacteriati</taxon>
        <taxon>Methanobacteriota</taxon>
        <taxon>Stenosarchaea group</taxon>
        <taxon>Halobacteria</taxon>
        <taxon>Halobacteriales</taxon>
        <taxon>Haloferacaceae</taxon>
        <taxon>Halobaculum</taxon>
    </lineage>
</organism>
<dbReference type="RefSeq" id="WP_073309379.1">
    <property type="nucleotide sequence ID" value="NZ_FQWV01000005.1"/>
</dbReference>
<dbReference type="Proteomes" id="UP000184357">
    <property type="component" value="Unassembled WGS sequence"/>
</dbReference>
<evidence type="ECO:0000313" key="2">
    <source>
        <dbReference type="Proteomes" id="UP000184357"/>
    </source>
</evidence>
<accession>A0A1M5RF28</accession>
<reference evidence="1 2" key="1">
    <citation type="submission" date="2016-11" db="EMBL/GenBank/DDBJ databases">
        <authorList>
            <person name="Jaros S."/>
            <person name="Januszkiewicz K."/>
            <person name="Wedrychowicz H."/>
        </authorList>
    </citation>
    <scope>NUCLEOTIDE SEQUENCE [LARGE SCALE GENOMIC DNA]</scope>
    <source>
        <strain evidence="1 2">DSM 9297</strain>
    </source>
</reference>
<gene>
    <name evidence="1" type="ORF">SAMN05443636_2161</name>
</gene>
<protein>
    <recommendedName>
        <fullName evidence="3">Rubrerythrin</fullName>
    </recommendedName>
</protein>
<keyword evidence="2" id="KW-1185">Reference proteome</keyword>
<evidence type="ECO:0008006" key="3">
    <source>
        <dbReference type="Google" id="ProtNLM"/>
    </source>
</evidence>
<name>A0A1M5RF28_9EURY</name>
<dbReference type="AlphaFoldDB" id="A0A1M5RF28"/>
<evidence type="ECO:0000313" key="1">
    <source>
        <dbReference type="EMBL" id="SHH24609.1"/>
    </source>
</evidence>
<proteinExistence type="predicted"/>
<sequence>MNPDAESLRETVESAKATELERLGSNKLLVALTDATLDPAAVLRAAADSEHAAHTTFAGWAADARDGDARDEDARDGADADAAALFEWLAERERDHRERVLDSLSAMGEDHDPADGGTMHEYLRARDDAVERVAAGAVGRGLVSDRTHLQIVSFLVNEGDEARADLFRDLRAETEAELERGLALLDERCDADGDWERARMVAEYVVQIAYDDYADALEGMGIDVKPVC</sequence>
<dbReference type="OrthoDB" id="188002at2157"/>